<feature type="domain" description="Disease resistance protein winged helix" evidence="3">
    <location>
        <begin position="78"/>
        <end position="148"/>
    </location>
</feature>
<dbReference type="Proteomes" id="UP000029981">
    <property type="component" value="Chromosome 7"/>
</dbReference>
<dbReference type="Gene3D" id="1.10.10.10">
    <property type="entry name" value="Winged helix-like DNA-binding domain superfamily/Winged helix DNA-binding domain"/>
    <property type="match status" value="1"/>
</dbReference>
<evidence type="ECO:0000313" key="5">
    <source>
        <dbReference type="EMBL" id="KGN45097.1"/>
    </source>
</evidence>
<dbReference type="InterPro" id="IPR027417">
    <property type="entry name" value="P-loop_NTPase"/>
</dbReference>
<proteinExistence type="predicted"/>
<dbReference type="Pfam" id="PF23559">
    <property type="entry name" value="WHD_DRP"/>
    <property type="match status" value="1"/>
</dbReference>
<dbReference type="SUPFAM" id="SSF52058">
    <property type="entry name" value="L domain-like"/>
    <property type="match status" value="1"/>
</dbReference>
<dbReference type="eggNOG" id="KOG4658">
    <property type="taxonomic scope" value="Eukaryota"/>
</dbReference>
<name>A0A0A0K9P2_CUCSA</name>
<protein>
    <submittedName>
        <fullName evidence="5">Uncharacterized protein</fullName>
    </submittedName>
</protein>
<sequence length="531" mass="61432">MGKEISKRCGGIPLVIRHIGRLLYGKTSAEDWEFIKENELLNVTREKNNNDGHVISTLKLSYNHLSPNLKQCFSYSSLFPKGYKIRMNELIRQWIAQGFIESSNGGKSVENIGKEYLDELCWRFFYEISIEDVPFEEVGMHDLMCDLAREVAGQKLYIRGYPESGYVVSEQTRHISFEYEPRSWIDDVSKLQQAKGLRTFLLFTKNPFFTRNPIEKVLLDRLFSHFPRLRVLQIPNVSKSIKKLRHLRYLELGEDAKSVPNSITKLQNLQTLDLTKCYDLKELPRDINNFVNLRHLLCDSRLMNMLQGTMEKLTSLQTLSSFLFDCKRFDKVKEFSERSYFIEFDLKIKGLEQLRFSPSDVKSVNLKNKKVPLLRLKWKFENGNEYEGDADDIVLEGLEPHPYVNLLQIEGYCGVGLPNWVSTSILLRGIRIGNCDRLHLNQLSHLHALEILNLEGLKSVMSISEWIGTLTSLVSLEIEECPKLKSLPKEMQQLKSLVQLNIIKCPQLGERCKEGGEDWPNISHIPDVLID</sequence>
<dbReference type="SUPFAM" id="SSF52540">
    <property type="entry name" value="P-loop containing nucleoside triphosphate hydrolases"/>
    <property type="match status" value="1"/>
</dbReference>
<dbReference type="Gramene" id="KGN45097">
    <property type="protein sequence ID" value="KGN45097"/>
    <property type="gene ID" value="Csa_7G425890"/>
</dbReference>
<dbReference type="InterPro" id="IPR058922">
    <property type="entry name" value="WHD_DRP"/>
</dbReference>
<organism evidence="5 6">
    <name type="scientific">Cucumis sativus</name>
    <name type="common">Cucumber</name>
    <dbReference type="NCBI Taxonomy" id="3659"/>
    <lineage>
        <taxon>Eukaryota</taxon>
        <taxon>Viridiplantae</taxon>
        <taxon>Streptophyta</taxon>
        <taxon>Embryophyta</taxon>
        <taxon>Tracheophyta</taxon>
        <taxon>Spermatophyta</taxon>
        <taxon>Magnoliopsida</taxon>
        <taxon>eudicotyledons</taxon>
        <taxon>Gunneridae</taxon>
        <taxon>Pentapetalae</taxon>
        <taxon>rosids</taxon>
        <taxon>fabids</taxon>
        <taxon>Cucurbitales</taxon>
        <taxon>Cucurbitaceae</taxon>
        <taxon>Benincaseae</taxon>
        <taxon>Cucumis</taxon>
    </lineage>
</organism>
<reference evidence="5 6" key="4">
    <citation type="journal article" date="2011" name="BMC Genomics">
        <title>RNA-Seq improves annotation of protein-coding genes in the cucumber genome.</title>
        <authorList>
            <person name="Li Z."/>
            <person name="Zhang Z."/>
            <person name="Yan P."/>
            <person name="Huang S."/>
            <person name="Fei Z."/>
            <person name="Lin K."/>
        </authorList>
    </citation>
    <scope>NUCLEOTIDE SEQUENCE [LARGE SCALE GENOMIC DNA]</scope>
    <source>
        <strain evidence="6">cv. 9930</strain>
    </source>
</reference>
<dbReference type="Gene3D" id="3.80.10.10">
    <property type="entry name" value="Ribonuclease Inhibitor"/>
    <property type="match status" value="2"/>
</dbReference>
<dbReference type="FunFam" id="1.10.10.10:FF:000322">
    <property type="entry name" value="Probable disease resistance protein At1g63360"/>
    <property type="match status" value="1"/>
</dbReference>
<dbReference type="AlphaFoldDB" id="A0A0A0K9P2"/>
<evidence type="ECO:0000256" key="1">
    <source>
        <dbReference type="ARBA" id="ARBA00022737"/>
    </source>
</evidence>
<reference evidence="5 6" key="1">
    <citation type="journal article" date="2009" name="Nat. Genet.">
        <title>The genome of the cucumber, Cucumis sativus L.</title>
        <authorList>
            <person name="Huang S."/>
            <person name="Li R."/>
            <person name="Zhang Z."/>
            <person name="Li L."/>
            <person name="Gu X."/>
            <person name="Fan W."/>
            <person name="Lucas W.J."/>
            <person name="Wang X."/>
            <person name="Xie B."/>
            <person name="Ni P."/>
            <person name="Ren Y."/>
            <person name="Zhu H."/>
            <person name="Li J."/>
            <person name="Lin K."/>
            <person name="Jin W."/>
            <person name="Fei Z."/>
            <person name="Li G."/>
            <person name="Staub J."/>
            <person name="Kilian A."/>
            <person name="van der Vossen E.A."/>
            <person name="Wu Y."/>
            <person name="Guo J."/>
            <person name="He J."/>
            <person name="Jia Z."/>
            <person name="Ren Y."/>
            <person name="Tian G."/>
            <person name="Lu Y."/>
            <person name="Ruan J."/>
            <person name="Qian W."/>
            <person name="Wang M."/>
            <person name="Huang Q."/>
            <person name="Li B."/>
            <person name="Xuan Z."/>
            <person name="Cao J."/>
            <person name="Asan"/>
            <person name="Wu Z."/>
            <person name="Zhang J."/>
            <person name="Cai Q."/>
            <person name="Bai Y."/>
            <person name="Zhao B."/>
            <person name="Han Y."/>
            <person name="Li Y."/>
            <person name="Li X."/>
            <person name="Wang S."/>
            <person name="Shi Q."/>
            <person name="Liu S."/>
            <person name="Cho W.K."/>
            <person name="Kim J.Y."/>
            <person name="Xu Y."/>
            <person name="Heller-Uszynska K."/>
            <person name="Miao H."/>
            <person name="Cheng Z."/>
            <person name="Zhang S."/>
            <person name="Wu J."/>
            <person name="Yang Y."/>
            <person name="Kang H."/>
            <person name="Li M."/>
            <person name="Liang H."/>
            <person name="Ren X."/>
            <person name="Shi Z."/>
            <person name="Wen M."/>
            <person name="Jian M."/>
            <person name="Yang H."/>
            <person name="Zhang G."/>
            <person name="Yang Z."/>
            <person name="Chen R."/>
            <person name="Liu S."/>
            <person name="Li J."/>
            <person name="Ma L."/>
            <person name="Liu H."/>
            <person name="Zhou Y."/>
            <person name="Zhao J."/>
            <person name="Fang X."/>
            <person name="Li G."/>
            <person name="Fang L."/>
            <person name="Li Y."/>
            <person name="Liu D."/>
            <person name="Zheng H."/>
            <person name="Zhang Y."/>
            <person name="Qin N."/>
            <person name="Li Z."/>
            <person name="Yang G."/>
            <person name="Yang S."/>
            <person name="Bolund L."/>
            <person name="Kristiansen K."/>
            <person name="Zheng H."/>
            <person name="Li S."/>
            <person name="Zhang X."/>
            <person name="Yang H."/>
            <person name="Wang J."/>
            <person name="Sun R."/>
            <person name="Zhang B."/>
            <person name="Jiang S."/>
            <person name="Wang J."/>
            <person name="Du Y."/>
            <person name="Li S."/>
        </authorList>
    </citation>
    <scope>NUCLEOTIDE SEQUENCE [LARGE SCALE GENOMIC DNA]</scope>
    <source>
        <strain evidence="6">cv. 9930</strain>
    </source>
</reference>
<evidence type="ECO:0000256" key="2">
    <source>
        <dbReference type="ARBA" id="ARBA00022821"/>
    </source>
</evidence>
<dbReference type="InterPro" id="IPR036388">
    <property type="entry name" value="WH-like_DNA-bd_sf"/>
</dbReference>
<evidence type="ECO:0000259" key="4">
    <source>
        <dbReference type="Pfam" id="PF23598"/>
    </source>
</evidence>
<dbReference type="OMA" id="MSISEWI"/>
<reference evidence="5 6" key="3">
    <citation type="journal article" date="2010" name="BMC Genomics">
        <title>Transcriptome sequencing and comparative analysis of cucumber flowers with different sex types.</title>
        <authorList>
            <person name="Guo S."/>
            <person name="Zheng Y."/>
            <person name="Joung J.G."/>
            <person name="Liu S."/>
            <person name="Zhang Z."/>
            <person name="Crasta O.R."/>
            <person name="Sobral B.W."/>
            <person name="Xu Y."/>
            <person name="Huang S."/>
            <person name="Fei Z."/>
        </authorList>
    </citation>
    <scope>NUCLEOTIDE SEQUENCE [LARGE SCALE GENOMIC DNA]</scope>
    <source>
        <strain evidence="6">cv. 9930</strain>
    </source>
</reference>
<evidence type="ECO:0000259" key="3">
    <source>
        <dbReference type="Pfam" id="PF23559"/>
    </source>
</evidence>
<dbReference type="EMBL" id="CM002928">
    <property type="protein sequence ID" value="KGN45097.1"/>
    <property type="molecule type" value="Genomic_DNA"/>
</dbReference>
<dbReference type="GO" id="GO:0006952">
    <property type="term" value="P:defense response"/>
    <property type="evidence" value="ECO:0007669"/>
    <property type="project" value="UniProtKB-KW"/>
</dbReference>
<dbReference type="PANTHER" id="PTHR36766">
    <property type="entry name" value="PLANT BROAD-SPECTRUM MILDEW RESISTANCE PROTEIN RPW8"/>
    <property type="match status" value="1"/>
</dbReference>
<dbReference type="PRINTS" id="PR00364">
    <property type="entry name" value="DISEASERSIST"/>
</dbReference>
<dbReference type="InterPro" id="IPR032675">
    <property type="entry name" value="LRR_dom_sf"/>
</dbReference>
<keyword evidence="6" id="KW-1185">Reference proteome</keyword>
<keyword evidence="1" id="KW-0677">Repeat</keyword>
<evidence type="ECO:0000313" key="6">
    <source>
        <dbReference type="Proteomes" id="UP000029981"/>
    </source>
</evidence>
<gene>
    <name evidence="5" type="ORF">Csa_7G425890</name>
</gene>
<keyword evidence="2" id="KW-0611">Plant defense</keyword>
<dbReference type="PANTHER" id="PTHR36766:SF52">
    <property type="entry name" value="LATE BLIGHT RESISTANCE PROTEIN HOMOLOG R1B-8"/>
    <property type="match status" value="1"/>
</dbReference>
<dbReference type="Pfam" id="PF23598">
    <property type="entry name" value="LRR_14"/>
    <property type="match status" value="1"/>
</dbReference>
<feature type="domain" description="Disease resistance R13L4/SHOC-2-like LRR" evidence="4">
    <location>
        <begin position="222"/>
        <end position="426"/>
    </location>
</feature>
<dbReference type="InterPro" id="IPR055414">
    <property type="entry name" value="LRR_R13L4/SHOC2-like"/>
</dbReference>
<accession>A0A0A0K9P2</accession>
<dbReference type="GO" id="GO:0043531">
    <property type="term" value="F:ADP binding"/>
    <property type="evidence" value="ECO:0007669"/>
    <property type="project" value="InterPro"/>
</dbReference>
<reference evidence="5 6" key="2">
    <citation type="journal article" date="2009" name="PLoS ONE">
        <title>An integrated genetic and cytogenetic map of the cucumber genome.</title>
        <authorList>
            <person name="Ren Y."/>
            <person name="Zhang Z."/>
            <person name="Liu J."/>
            <person name="Staub J.E."/>
            <person name="Han Y."/>
            <person name="Cheng Z."/>
            <person name="Li X."/>
            <person name="Lu J."/>
            <person name="Miao H."/>
            <person name="Kang H."/>
            <person name="Xie B."/>
            <person name="Gu X."/>
            <person name="Wang X."/>
            <person name="Du Y."/>
            <person name="Jin W."/>
            <person name="Huang S."/>
        </authorList>
    </citation>
    <scope>NUCLEOTIDE SEQUENCE [LARGE SCALE GENOMIC DNA]</scope>
    <source>
        <strain evidence="6">cv. 9930</strain>
    </source>
</reference>